<dbReference type="Pfam" id="PF05031">
    <property type="entry name" value="NEAT"/>
    <property type="match status" value="1"/>
</dbReference>
<organism evidence="5 6">
    <name type="scientific">Levilactobacillus fuyuanensis</name>
    <dbReference type="NCBI Taxonomy" id="2486022"/>
    <lineage>
        <taxon>Bacteria</taxon>
        <taxon>Bacillati</taxon>
        <taxon>Bacillota</taxon>
        <taxon>Bacilli</taxon>
        <taxon>Lactobacillales</taxon>
        <taxon>Lactobacillaceae</taxon>
        <taxon>Levilactobacillus</taxon>
    </lineage>
</organism>
<dbReference type="InterPro" id="IPR037250">
    <property type="entry name" value="NEAT_dom_sf"/>
</dbReference>
<evidence type="ECO:0000256" key="3">
    <source>
        <dbReference type="SAM" id="MobiDB-lite"/>
    </source>
</evidence>
<evidence type="ECO:0000313" key="6">
    <source>
        <dbReference type="Proteomes" id="UP001597195"/>
    </source>
</evidence>
<dbReference type="EMBL" id="JBHTOM010000001">
    <property type="protein sequence ID" value="MFD1548109.1"/>
    <property type="molecule type" value="Genomic_DNA"/>
</dbReference>
<feature type="domain" description="NEAT" evidence="4">
    <location>
        <begin position="34"/>
        <end position="154"/>
    </location>
</feature>
<name>A0ABW4H083_9LACO</name>
<keyword evidence="2" id="KW-0732">Signal</keyword>
<dbReference type="SMART" id="SM00725">
    <property type="entry name" value="NEAT"/>
    <property type="match status" value="1"/>
</dbReference>
<keyword evidence="6" id="KW-1185">Reference proteome</keyword>
<dbReference type="RefSeq" id="WP_225421361.1">
    <property type="nucleotide sequence ID" value="NZ_JBHTOM010000001.1"/>
</dbReference>
<proteinExistence type="predicted"/>
<dbReference type="CDD" id="cd06920">
    <property type="entry name" value="NEAT"/>
    <property type="match status" value="2"/>
</dbReference>
<evidence type="ECO:0000259" key="4">
    <source>
        <dbReference type="PROSITE" id="PS50978"/>
    </source>
</evidence>
<dbReference type="InterPro" id="IPR006635">
    <property type="entry name" value="NEAT_dom"/>
</dbReference>
<dbReference type="NCBIfam" id="TIGR01167">
    <property type="entry name" value="LPXTG_anchor"/>
    <property type="match status" value="1"/>
</dbReference>
<comment type="subcellular location">
    <subcellularLocation>
        <location evidence="1">Cell envelope</location>
    </subcellularLocation>
</comment>
<comment type="caution">
    <text evidence="5">The sequence shown here is derived from an EMBL/GenBank/DDBJ whole genome shotgun (WGS) entry which is preliminary data.</text>
</comment>
<dbReference type="Gene3D" id="2.60.40.1850">
    <property type="match status" value="2"/>
</dbReference>
<protein>
    <submittedName>
        <fullName evidence="5">NEAT domain-containing protein</fullName>
    </submittedName>
</protein>
<dbReference type="PROSITE" id="PS50978">
    <property type="entry name" value="NEAT"/>
    <property type="match status" value="1"/>
</dbReference>
<accession>A0ABW4H083</accession>
<feature type="region of interest" description="Disordered" evidence="3">
    <location>
        <begin position="171"/>
        <end position="192"/>
    </location>
</feature>
<gene>
    <name evidence="5" type="ORF">ACFQ5T_00170</name>
</gene>
<dbReference type="Proteomes" id="UP001597195">
    <property type="component" value="Unassembled WGS sequence"/>
</dbReference>
<reference evidence="6" key="1">
    <citation type="journal article" date="2019" name="Int. J. Syst. Evol. Microbiol.">
        <title>The Global Catalogue of Microorganisms (GCM) 10K type strain sequencing project: providing services to taxonomists for standard genome sequencing and annotation.</title>
        <authorList>
            <consortium name="The Broad Institute Genomics Platform"/>
            <consortium name="The Broad Institute Genome Sequencing Center for Infectious Disease"/>
            <person name="Wu L."/>
            <person name="Ma J."/>
        </authorList>
    </citation>
    <scope>NUCLEOTIDE SEQUENCE [LARGE SCALE GENOMIC DNA]</scope>
    <source>
        <strain evidence="6">CCM 8906</strain>
    </source>
</reference>
<evidence type="ECO:0000256" key="2">
    <source>
        <dbReference type="ARBA" id="ARBA00022729"/>
    </source>
</evidence>
<sequence length="400" mass="42570">MRKLRQSLHIIGLIVVGVIAVLAFGGQQAQAATLDDGIYVVPTKIIKANSTATSTANQFFGEYAAVRIKDDQTTVLLTSNGAQYIKSMTVAGQQAKLVKTVNDQAIYQVNLTKQTSPLPATYSLSTPVGKMKESARLVLTWAKAEKDNTSTTTADLLKQATALTATATSSSSAVSVPKSSTTTKTATSTAKSTTATPTTQYWKYQVLKADTMSPSDANQYYTHTAKVTPSQNGYRVTLTVSYAKSLKLGPKAVVPKTMDRVAVPASHVTYSQSGQNYTMTYWFDIRHTSELTAKLIPGKIHVTVPTMNISETFPIRFRFAESGSADQATAAAVAALPTTKNKQTTGQSNGSTMTPTAHQAAKTTLPATGETTGSWAILGLVGLSISGSLLAWEAKRHAQD</sequence>
<dbReference type="SUPFAM" id="SSF158911">
    <property type="entry name" value="NEAT domain-like"/>
    <property type="match status" value="2"/>
</dbReference>
<evidence type="ECO:0000256" key="1">
    <source>
        <dbReference type="ARBA" id="ARBA00004196"/>
    </source>
</evidence>
<evidence type="ECO:0000313" key="5">
    <source>
        <dbReference type="EMBL" id="MFD1548109.1"/>
    </source>
</evidence>